<evidence type="ECO:0000313" key="2">
    <source>
        <dbReference type="Proteomes" id="UP000622552"/>
    </source>
</evidence>
<accession>A0A8J7GLE5</accession>
<evidence type="ECO:0008006" key="3">
    <source>
        <dbReference type="Google" id="ProtNLM"/>
    </source>
</evidence>
<dbReference type="EMBL" id="JADOUF010000001">
    <property type="protein sequence ID" value="MBG6135149.1"/>
    <property type="molecule type" value="Genomic_DNA"/>
</dbReference>
<comment type="caution">
    <text evidence="1">The sequence shown here is derived from an EMBL/GenBank/DDBJ whole genome shotgun (WGS) entry which is preliminary data.</text>
</comment>
<dbReference type="PANTHER" id="PTHR36221:SF1">
    <property type="entry name" value="DUF742 DOMAIN-CONTAINING PROTEIN"/>
    <property type="match status" value="1"/>
</dbReference>
<dbReference type="PANTHER" id="PTHR36221">
    <property type="entry name" value="DUF742 DOMAIN-CONTAINING PROTEIN"/>
    <property type="match status" value="1"/>
</dbReference>
<dbReference type="Pfam" id="PF05331">
    <property type="entry name" value="DUF742"/>
    <property type="match status" value="1"/>
</dbReference>
<organism evidence="1 2">
    <name type="scientific">Longispora fulva</name>
    <dbReference type="NCBI Taxonomy" id="619741"/>
    <lineage>
        <taxon>Bacteria</taxon>
        <taxon>Bacillati</taxon>
        <taxon>Actinomycetota</taxon>
        <taxon>Actinomycetes</taxon>
        <taxon>Micromonosporales</taxon>
        <taxon>Micromonosporaceae</taxon>
        <taxon>Longispora</taxon>
    </lineage>
</organism>
<proteinExistence type="predicted"/>
<dbReference type="AlphaFoldDB" id="A0A8J7GLE5"/>
<dbReference type="RefSeq" id="WP_197002302.1">
    <property type="nucleotide sequence ID" value="NZ_BONS01000003.1"/>
</dbReference>
<gene>
    <name evidence="1" type="ORF">IW245_001343</name>
</gene>
<sequence>MNEWLDEDAGPVVRPYAMTRGRTRPSTGEFDLIALVVTTGATGAGLEPEHTRIMDLCAAPLSVAEISAHLDLPVGIVRVFLGDLLTAGLIQTRAPQPAAELPSRRTLLAVIDGLRAL</sequence>
<dbReference type="InterPro" id="IPR007995">
    <property type="entry name" value="DUF742"/>
</dbReference>
<dbReference type="Proteomes" id="UP000622552">
    <property type="component" value="Unassembled WGS sequence"/>
</dbReference>
<evidence type="ECO:0000313" key="1">
    <source>
        <dbReference type="EMBL" id="MBG6135149.1"/>
    </source>
</evidence>
<reference evidence="1" key="1">
    <citation type="submission" date="2020-11" db="EMBL/GenBank/DDBJ databases">
        <title>Sequencing the genomes of 1000 actinobacteria strains.</title>
        <authorList>
            <person name="Klenk H.-P."/>
        </authorList>
    </citation>
    <scope>NUCLEOTIDE SEQUENCE</scope>
    <source>
        <strain evidence="1">DSM 45356</strain>
    </source>
</reference>
<protein>
    <recommendedName>
        <fullName evidence="3">DUF742 domain-containing protein</fullName>
    </recommendedName>
</protein>
<name>A0A8J7GLE5_9ACTN</name>
<keyword evidence="2" id="KW-1185">Reference proteome</keyword>